<evidence type="ECO:0000256" key="1">
    <source>
        <dbReference type="SAM" id="Phobius"/>
    </source>
</evidence>
<dbReference type="InterPro" id="IPR053156">
    <property type="entry name" value="T6SS_TssM-like"/>
</dbReference>
<feature type="domain" description="Type VI secretion system component TssM1 N-terminal" evidence="4">
    <location>
        <begin position="257"/>
        <end position="528"/>
    </location>
</feature>
<keyword evidence="1" id="KW-0472">Membrane</keyword>
<name>A0A7Z7J624_9BURK</name>
<dbReference type="PANTHER" id="PTHR36153:SF1">
    <property type="entry name" value="TYPE VI SECRETION SYSTEM COMPONENT TSSM1"/>
    <property type="match status" value="1"/>
</dbReference>
<feature type="domain" description="Type VI secretion system IcmF C-terminal" evidence="2">
    <location>
        <begin position="1149"/>
        <end position="1254"/>
    </location>
</feature>
<reference evidence="5" key="1">
    <citation type="submission" date="2018-01" db="EMBL/GenBank/DDBJ databases">
        <authorList>
            <person name="Clerissi C."/>
        </authorList>
    </citation>
    <scope>NUCLEOTIDE SEQUENCE [LARGE SCALE GENOMIC DNA]</scope>
    <source>
        <strain evidence="5">Cupriavidus taiwanensis STM 6021</strain>
    </source>
</reference>
<feature type="transmembrane region" description="Helical" evidence="1">
    <location>
        <begin position="104"/>
        <end position="123"/>
    </location>
</feature>
<dbReference type="InterPro" id="IPR027417">
    <property type="entry name" value="P-loop_NTPase"/>
</dbReference>
<dbReference type="AlphaFoldDB" id="A0A7Z7J624"/>
<evidence type="ECO:0000259" key="2">
    <source>
        <dbReference type="Pfam" id="PF06744"/>
    </source>
</evidence>
<dbReference type="InterPro" id="IPR010623">
    <property type="entry name" value="IcmF_C"/>
</dbReference>
<feature type="transmembrane region" description="Helical" evidence="1">
    <location>
        <begin position="44"/>
        <end position="66"/>
    </location>
</feature>
<dbReference type="InterPro" id="IPR025743">
    <property type="entry name" value="TssM1_N"/>
</dbReference>
<feature type="transmembrane region" description="Helical" evidence="1">
    <location>
        <begin position="73"/>
        <end position="92"/>
    </location>
</feature>
<feature type="transmembrane region" description="Helical" evidence="1">
    <location>
        <begin position="520"/>
        <end position="541"/>
    </location>
</feature>
<sequence>MDFLKRVGAVLFSRHALAFIAVLVVAAAIWFIGPLLGFNGMRPLAGTGARTALIVLLLALALFWLLGWPVSTIGAAALCLLIWHAGSLLAIGTMHPLEPASVRILLIAAIVFVFAAYLLYLLWQRARTDKTFVESLLNFGSKRQEVVAKEDIARLNAAVQTALRQLKSMRTGSRVARLFEGRRYLYELPWYMMVGVPGAGKTTALLNAGLQFPIAEQMSAAARARHGTEQTDWWFTNEAVLIDTAGRYTAQESGSATDPAEWRGFLGLLRKYRARAPINGALVTISVEDLLRHSSEQRVVEAASIRARLAELREALGIQFPIYVLVTKLDQLAGFAEYFQYLTSEGRAQPWGFTLPAMARRRPGQPAVDAWALCREEMRSLVTRLEAGLDGRLYEEFDLTRRKALYALSDELASVTEPLVAMLEQIFLDSRYDDTERSAMLRGVYFNSAAQTGAAVVADAGTVIRQVRGIAPSDTGVAGAATDPATGNRSYFLQDVFKRIIVPEAHLVKPNLRWEFRFRLLRLLGHVLALVIFLWLARSLYASFGHNRSYLDQVQDKAKALAATVTSFYKKPAPEAMPEVLAAARDLPAYAGLDLADPSVDWRYGLYSVPPVLDAATLTHARLQDNLLVPYLVRRVESVLSAAVNQRDAKATYDTLRVYLMLHDAGKFNASDVRSWVQSDWATGSGADAFGGRVAVLEHLDSLLDGKRPVQSPYARNEALIRSARDFLDGNTSTERVYERAKAAMTEEAPQDFTLVRAVGPQAGTVFTRASGEPLERGIPGLFTYAGYHDVFNARLPEFVARARAMDAWVMGRAEGREAQKKTVDGAVGGLAGNDPLTREIRRLYLNEYAQHWEKFLGDIRTVTGNNLAFDLEILRNFAAPDSPLARLGRAAVQETTLSRQVEPEDKSLAEKALSALDKKTGKASALSVRAEARQERELVDNRFAALREVVTGQADLSAPDAPAAAGKPQLDGIAGMVNAYYTSLVVANNALSTRNLPPPAEAGEQLRMEAAKLPAPFNAVLADLVVQGARDVNKGVGDILIAQMDAVIGESCRSAIDGKYPFTPTSTQDVDPEDFARVFAAGGVLDDFFQKVLAPHVDTTISPWRYKLSAPDVPPVAGPSLVPFQRAREIREVFFRDPGAKKMAWKVDLKVVELDPEIVELNMDFDGQSQRYVHGPVIPLKVTWPGPRGGQGAEISASPRIRPDTSTLAANGPWALMRVIARGRLAGSASASHFMAEYDFDGRKAKLDINTGSLANPWTTGLLQGFQCPGRSG</sequence>
<gene>
    <name evidence="5" type="primary">sciS</name>
    <name evidence="5" type="ORF">CBM2594_A40419</name>
</gene>
<evidence type="ECO:0000259" key="4">
    <source>
        <dbReference type="Pfam" id="PF14331"/>
    </source>
</evidence>
<dbReference type="Proteomes" id="UP000257139">
    <property type="component" value="Chromosome CBM2594_a"/>
</dbReference>
<keyword evidence="1" id="KW-1133">Transmembrane helix</keyword>
<evidence type="ECO:0000259" key="3">
    <source>
        <dbReference type="Pfam" id="PF06761"/>
    </source>
</evidence>
<dbReference type="NCBIfam" id="TIGR03348">
    <property type="entry name" value="VI_IcmF"/>
    <property type="match status" value="1"/>
</dbReference>
<protein>
    <submittedName>
        <fullName evidence="5">Replication related protein</fullName>
    </submittedName>
</protein>
<keyword evidence="1" id="KW-0812">Transmembrane</keyword>
<dbReference type="EMBL" id="OGUU01000008">
    <property type="protein sequence ID" value="SPC09096.1"/>
    <property type="molecule type" value="Genomic_DNA"/>
</dbReference>
<dbReference type="Pfam" id="PF06761">
    <property type="entry name" value="IcmF-related"/>
    <property type="match status" value="1"/>
</dbReference>
<dbReference type="InterPro" id="IPR009612">
    <property type="entry name" value="IcmF-rel"/>
</dbReference>
<comment type="caution">
    <text evidence="5">The sequence shown here is derived from an EMBL/GenBank/DDBJ whole genome shotgun (WGS) entry which is preliminary data.</text>
</comment>
<dbReference type="Pfam" id="PF06744">
    <property type="entry name" value="IcmF_C"/>
    <property type="match status" value="1"/>
</dbReference>
<dbReference type="Pfam" id="PF14331">
    <property type="entry name" value="IcmF-related_N"/>
    <property type="match status" value="1"/>
</dbReference>
<accession>A0A7Z7J624</accession>
<dbReference type="RefSeq" id="WP_025583627.1">
    <property type="nucleotide sequence ID" value="NZ_LT976871.1"/>
</dbReference>
<organism evidence="5">
    <name type="scientific">Cupriavidus taiwanensis</name>
    <dbReference type="NCBI Taxonomy" id="164546"/>
    <lineage>
        <taxon>Bacteria</taxon>
        <taxon>Pseudomonadati</taxon>
        <taxon>Pseudomonadota</taxon>
        <taxon>Betaproteobacteria</taxon>
        <taxon>Burkholderiales</taxon>
        <taxon>Burkholderiaceae</taxon>
        <taxon>Cupriavidus</taxon>
    </lineage>
</organism>
<proteinExistence type="predicted"/>
<evidence type="ECO:0000313" key="5">
    <source>
        <dbReference type="EMBL" id="SPC09096.1"/>
    </source>
</evidence>
<dbReference type="InterPro" id="IPR017731">
    <property type="entry name" value="TssM1-like"/>
</dbReference>
<dbReference type="SUPFAM" id="SSF52540">
    <property type="entry name" value="P-loop containing nucleoside triphosphate hydrolases"/>
    <property type="match status" value="1"/>
</dbReference>
<feature type="domain" description="IcmF-related" evidence="3">
    <location>
        <begin position="579"/>
        <end position="897"/>
    </location>
</feature>
<dbReference type="PANTHER" id="PTHR36153">
    <property type="entry name" value="INNER MEMBRANE PROTEIN-RELATED"/>
    <property type="match status" value="1"/>
</dbReference>
<feature type="transmembrane region" description="Helical" evidence="1">
    <location>
        <begin position="12"/>
        <end position="32"/>
    </location>
</feature>